<name>A0A7S4ZVC4_RHIRH</name>
<organism evidence="4">
    <name type="scientific">Rhizobium rhizogenes</name>
    <name type="common">Agrobacterium rhizogenes</name>
    <dbReference type="NCBI Taxonomy" id="359"/>
    <lineage>
        <taxon>Bacteria</taxon>
        <taxon>Pseudomonadati</taxon>
        <taxon>Pseudomonadota</taxon>
        <taxon>Alphaproteobacteria</taxon>
        <taxon>Hyphomicrobiales</taxon>
        <taxon>Rhizobiaceae</taxon>
        <taxon>Rhizobium/Agrobacterium group</taxon>
        <taxon>Rhizobium</taxon>
    </lineage>
</organism>
<gene>
    <name evidence="4" type="ORF">pC6.5c_635</name>
</gene>
<feature type="coiled-coil region" evidence="1">
    <location>
        <begin position="194"/>
        <end position="228"/>
    </location>
</feature>
<accession>A0A7S4ZVC4</accession>
<keyword evidence="1" id="KW-0175">Coiled coil</keyword>
<geneLocation type="plasmid" evidence="4">
    <name>pC6.5c</name>
</geneLocation>
<protein>
    <recommendedName>
        <fullName evidence="3">DUF6161 domain-containing protein</fullName>
    </recommendedName>
</protein>
<evidence type="ECO:0000256" key="1">
    <source>
        <dbReference type="SAM" id="Coils"/>
    </source>
</evidence>
<evidence type="ECO:0000313" key="4">
    <source>
        <dbReference type="EMBL" id="QCL10528.1"/>
    </source>
</evidence>
<dbReference type="InterPro" id="IPR046159">
    <property type="entry name" value="DUF6161"/>
</dbReference>
<keyword evidence="2" id="KW-0472">Membrane</keyword>
<evidence type="ECO:0000259" key="3">
    <source>
        <dbReference type="Pfam" id="PF19658"/>
    </source>
</evidence>
<dbReference type="AlphaFoldDB" id="A0A7S4ZVC4"/>
<dbReference type="Pfam" id="PF19658">
    <property type="entry name" value="DUF6161"/>
    <property type="match status" value="1"/>
</dbReference>
<feature type="transmembrane region" description="Helical" evidence="2">
    <location>
        <begin position="288"/>
        <end position="313"/>
    </location>
</feature>
<keyword evidence="2" id="KW-0812">Transmembrane</keyword>
<keyword evidence="2" id="KW-1133">Transmembrane helix</keyword>
<sequence length="434" mass="48812">MLFETAARKYMDRATYTFLQTPFVRVSEEVSIAPENLRADWLDLTQRTIQAIGPAEGLTPYLALLRQIRADFDVRTLPSSLVWMPQTLRPISTARKELFLKQLEANIRDVPANAPALSLALAGQWVFEFKYIFALFAKPKAGYESGTFTGDPGMDLAIAAEAASYAAFANDGRDLEDRIEKALESQRAQFETVLLQGQQAVNRLNENIIDLQSKDEELRTKIDGYEETLVDLIKRRAAADTALTGLEERVSKSDDNIEKFTKAIERKYAMGATRDYWNNQAKTAGRDFWISVFIMAVLLIGGALTLIFGHTAILNTLQDILITPESLRPDLTLIQLTVISINRLILIVLPLALLIWFARLVVRYMNRSLALADDAQLRQAMMDTFLRLDIDSELSKEERNVMLSALYRPGPGQSPDLPDFPNVIELINKIPIGK</sequence>
<keyword evidence="4" id="KW-0614">Plasmid</keyword>
<evidence type="ECO:0000256" key="2">
    <source>
        <dbReference type="SAM" id="Phobius"/>
    </source>
</evidence>
<feature type="transmembrane region" description="Helical" evidence="2">
    <location>
        <begin position="333"/>
        <end position="358"/>
    </location>
</feature>
<dbReference type="EMBL" id="MK318988">
    <property type="protein sequence ID" value="QCL10528.1"/>
    <property type="molecule type" value="Genomic_DNA"/>
</dbReference>
<reference evidence="4" key="1">
    <citation type="submission" date="2018-12" db="EMBL/GenBank/DDBJ databases">
        <title>Three Rhizobium rhizogenes strains isolated from the same crown gall tumor carry diverse plasmids.</title>
        <authorList>
            <person name="Pulawska J."/>
            <person name="Kuzmanovic N."/>
        </authorList>
    </citation>
    <scope>NUCLEOTIDE SEQUENCE</scope>
    <source>
        <strain evidence="4">C6.5</strain>
        <plasmid evidence="4">pC6.5c</plasmid>
    </source>
</reference>
<feature type="domain" description="DUF6161" evidence="3">
    <location>
        <begin position="198"/>
        <end position="407"/>
    </location>
</feature>
<proteinExistence type="predicted"/>